<feature type="region of interest" description="Disordered" evidence="1">
    <location>
        <begin position="205"/>
        <end position="233"/>
    </location>
</feature>
<protein>
    <submittedName>
        <fullName evidence="2">Uncharacterized protein</fullName>
    </submittedName>
</protein>
<dbReference type="Gramene" id="PNW75460">
    <property type="protein sequence ID" value="PNW75460"/>
    <property type="gene ID" value="CHLRE_12g527350v5"/>
</dbReference>
<dbReference type="KEGG" id="cre:CHLRE_12g527350v5"/>
<dbReference type="RefSeq" id="XP_042918605.1">
    <property type="nucleotide sequence ID" value="XM_043068510.1"/>
</dbReference>
<evidence type="ECO:0000313" key="2">
    <source>
        <dbReference type="EMBL" id="PNW75460.1"/>
    </source>
</evidence>
<dbReference type="AlphaFoldDB" id="A0A2K3D4J9"/>
<dbReference type="Proteomes" id="UP000006906">
    <property type="component" value="Chromosome 12"/>
</dbReference>
<proteinExistence type="predicted"/>
<dbReference type="GeneID" id="66055638"/>
<organism evidence="2 3">
    <name type="scientific">Chlamydomonas reinhardtii</name>
    <name type="common">Chlamydomonas smithii</name>
    <dbReference type="NCBI Taxonomy" id="3055"/>
    <lineage>
        <taxon>Eukaryota</taxon>
        <taxon>Viridiplantae</taxon>
        <taxon>Chlorophyta</taxon>
        <taxon>core chlorophytes</taxon>
        <taxon>Chlorophyceae</taxon>
        <taxon>CS clade</taxon>
        <taxon>Chlamydomonadales</taxon>
        <taxon>Chlamydomonadaceae</taxon>
        <taxon>Chlamydomonas</taxon>
    </lineage>
</organism>
<evidence type="ECO:0000256" key="1">
    <source>
        <dbReference type="SAM" id="MobiDB-lite"/>
    </source>
</evidence>
<dbReference type="EMBL" id="CM008973">
    <property type="protein sequence ID" value="PNW75460.1"/>
    <property type="molecule type" value="Genomic_DNA"/>
</dbReference>
<gene>
    <name evidence="2" type="ORF">CHLRE_12g527350v5</name>
</gene>
<dbReference type="OrthoDB" id="545882at2759"/>
<keyword evidence="3" id="KW-1185">Reference proteome</keyword>
<evidence type="ECO:0000313" key="3">
    <source>
        <dbReference type="Proteomes" id="UP000006906"/>
    </source>
</evidence>
<name>A0A2K3D4J9_CHLRE</name>
<dbReference type="InParanoid" id="A0A2K3D4J9"/>
<feature type="compositionally biased region" description="Gly residues" evidence="1">
    <location>
        <begin position="208"/>
        <end position="226"/>
    </location>
</feature>
<accession>A0A2K3D4J9</accession>
<reference evidence="2 3" key="1">
    <citation type="journal article" date="2007" name="Science">
        <title>The Chlamydomonas genome reveals the evolution of key animal and plant functions.</title>
        <authorList>
            <person name="Merchant S.S."/>
            <person name="Prochnik S.E."/>
            <person name="Vallon O."/>
            <person name="Harris E.H."/>
            <person name="Karpowicz S.J."/>
            <person name="Witman G.B."/>
            <person name="Terry A."/>
            <person name="Salamov A."/>
            <person name="Fritz-Laylin L.K."/>
            <person name="Marechal-Drouard L."/>
            <person name="Marshall W.F."/>
            <person name="Qu L.H."/>
            <person name="Nelson D.R."/>
            <person name="Sanderfoot A.A."/>
            <person name="Spalding M.H."/>
            <person name="Kapitonov V.V."/>
            <person name="Ren Q."/>
            <person name="Ferris P."/>
            <person name="Lindquist E."/>
            <person name="Shapiro H."/>
            <person name="Lucas S.M."/>
            <person name="Grimwood J."/>
            <person name="Schmutz J."/>
            <person name="Cardol P."/>
            <person name="Cerutti H."/>
            <person name="Chanfreau G."/>
            <person name="Chen C.L."/>
            <person name="Cognat V."/>
            <person name="Croft M.T."/>
            <person name="Dent R."/>
            <person name="Dutcher S."/>
            <person name="Fernandez E."/>
            <person name="Fukuzawa H."/>
            <person name="Gonzalez-Ballester D."/>
            <person name="Gonzalez-Halphen D."/>
            <person name="Hallmann A."/>
            <person name="Hanikenne M."/>
            <person name="Hippler M."/>
            <person name="Inwood W."/>
            <person name="Jabbari K."/>
            <person name="Kalanon M."/>
            <person name="Kuras R."/>
            <person name="Lefebvre P.A."/>
            <person name="Lemaire S.D."/>
            <person name="Lobanov A.V."/>
            <person name="Lohr M."/>
            <person name="Manuell A."/>
            <person name="Meier I."/>
            <person name="Mets L."/>
            <person name="Mittag M."/>
            <person name="Mittelmeier T."/>
            <person name="Moroney J.V."/>
            <person name="Moseley J."/>
            <person name="Napoli C."/>
            <person name="Nedelcu A.M."/>
            <person name="Niyogi K."/>
            <person name="Novoselov S.V."/>
            <person name="Paulsen I.T."/>
            <person name="Pazour G."/>
            <person name="Purton S."/>
            <person name="Ral J.P."/>
            <person name="Riano-Pachon D.M."/>
            <person name="Riekhof W."/>
            <person name="Rymarquis L."/>
            <person name="Schroda M."/>
            <person name="Stern D."/>
            <person name="Umen J."/>
            <person name="Willows R."/>
            <person name="Wilson N."/>
            <person name="Zimmer S.L."/>
            <person name="Allmer J."/>
            <person name="Balk J."/>
            <person name="Bisova K."/>
            <person name="Chen C.J."/>
            <person name="Elias M."/>
            <person name="Gendler K."/>
            <person name="Hauser C."/>
            <person name="Lamb M.R."/>
            <person name="Ledford H."/>
            <person name="Long J.C."/>
            <person name="Minagawa J."/>
            <person name="Page M.D."/>
            <person name="Pan J."/>
            <person name="Pootakham W."/>
            <person name="Roje S."/>
            <person name="Rose A."/>
            <person name="Stahlberg E."/>
            <person name="Terauchi A.M."/>
            <person name="Yang P."/>
            <person name="Ball S."/>
            <person name="Bowler C."/>
            <person name="Dieckmann C.L."/>
            <person name="Gladyshev V.N."/>
            <person name="Green P."/>
            <person name="Jorgensen R."/>
            <person name="Mayfield S."/>
            <person name="Mueller-Roeber B."/>
            <person name="Rajamani S."/>
            <person name="Sayre R.T."/>
            <person name="Brokstein P."/>
            <person name="Dubchak I."/>
            <person name="Goodstein D."/>
            <person name="Hornick L."/>
            <person name="Huang Y.W."/>
            <person name="Jhaveri J."/>
            <person name="Luo Y."/>
            <person name="Martinez D."/>
            <person name="Ngau W.C."/>
            <person name="Otillar B."/>
            <person name="Poliakov A."/>
            <person name="Porter A."/>
            <person name="Szajkowski L."/>
            <person name="Werner G."/>
            <person name="Zhou K."/>
            <person name="Grigoriev I.V."/>
            <person name="Rokhsar D.S."/>
            <person name="Grossman A.R."/>
        </authorList>
    </citation>
    <scope>NUCLEOTIDE SEQUENCE [LARGE SCALE GENOMIC DNA]</scope>
    <source>
        <strain evidence="3">CC-503</strain>
    </source>
</reference>
<sequence length="233" mass="22940">MCRVPATELLQRLVAGKRLLGISVTPLSVEVAAVGPPYVSGALIRTGRFLSPEELKVALLESQADAVLLGGSGAFRTDGTTQLGVRKLVSQLRGLVYHSDWLPSPALVGAAAGAATALATAPVTAAAAVASAGGATPTTAVSVANGSSGLGSGDQIGAAVCVPVWYCRRGEDDPVAMLVEYVQAHTTPQQRLAIRAMVGAGANSAPAGGRGGGHLGGSHSGGGRGSDGTPAAG</sequence>